<evidence type="ECO:0000313" key="2">
    <source>
        <dbReference type="EMBL" id="TGJ86664.1"/>
    </source>
</evidence>
<feature type="compositionally biased region" description="Pro residues" evidence="1">
    <location>
        <begin position="453"/>
        <end position="467"/>
    </location>
</feature>
<dbReference type="PANTHER" id="PTHR28042">
    <property type="entry name" value="E3 UBIQUITIN-PROTEIN LIGASE COMPLEX SLX5-SLX8 SUBUNIT SLX5"/>
    <property type="match status" value="1"/>
</dbReference>
<gene>
    <name evidence="2" type="ORF">E0Z10_g2115</name>
</gene>
<accession>A0A4Z0YRQ9</accession>
<comment type="caution">
    <text evidence="2">The sequence shown here is derived from an EMBL/GenBank/DDBJ whole genome shotgun (WGS) entry which is preliminary data.</text>
</comment>
<dbReference type="PANTHER" id="PTHR28042:SF1">
    <property type="entry name" value="E3 UBIQUITIN-PROTEIN LIGASE COMPLEX SLX5-SLX8 SUBUNIT SLX5"/>
    <property type="match status" value="1"/>
</dbReference>
<proteinExistence type="predicted"/>
<evidence type="ECO:0000313" key="3">
    <source>
        <dbReference type="Proteomes" id="UP000297716"/>
    </source>
</evidence>
<keyword evidence="3" id="KW-1185">Reference proteome</keyword>
<dbReference type="GO" id="GO:0004842">
    <property type="term" value="F:ubiquitin-protein transferase activity"/>
    <property type="evidence" value="ECO:0007669"/>
    <property type="project" value="TreeGrafter"/>
</dbReference>
<evidence type="ECO:0008006" key="4">
    <source>
        <dbReference type="Google" id="ProtNLM"/>
    </source>
</evidence>
<dbReference type="AlphaFoldDB" id="A0A4Z0YRQ9"/>
<feature type="region of interest" description="Disordered" evidence="1">
    <location>
        <begin position="327"/>
        <end position="377"/>
    </location>
</feature>
<feature type="region of interest" description="Disordered" evidence="1">
    <location>
        <begin position="219"/>
        <end position="310"/>
    </location>
</feature>
<dbReference type="GO" id="GO:0033768">
    <property type="term" value="C:SUMO-targeted ubiquitin ligase complex"/>
    <property type="evidence" value="ECO:0007669"/>
    <property type="project" value="TreeGrafter"/>
</dbReference>
<evidence type="ECO:0000256" key="1">
    <source>
        <dbReference type="SAM" id="MobiDB-lite"/>
    </source>
</evidence>
<protein>
    <recommendedName>
        <fullName evidence="4">Cell cycle control protein</fullName>
    </recommendedName>
</protein>
<dbReference type="OrthoDB" id="2398441at2759"/>
<feature type="compositionally biased region" description="Pro residues" evidence="1">
    <location>
        <begin position="343"/>
        <end position="353"/>
    </location>
</feature>
<dbReference type="STRING" id="37992.A0A4Z0YRQ9"/>
<feature type="region of interest" description="Disordered" evidence="1">
    <location>
        <begin position="1"/>
        <end position="96"/>
    </location>
</feature>
<feature type="compositionally biased region" description="Low complexity" evidence="1">
    <location>
        <begin position="354"/>
        <end position="370"/>
    </location>
</feature>
<name>A0A4Z0YRQ9_9PEZI</name>
<feature type="compositionally biased region" description="Acidic residues" evidence="1">
    <location>
        <begin position="41"/>
        <end position="96"/>
    </location>
</feature>
<feature type="region of interest" description="Disordered" evidence="1">
    <location>
        <begin position="453"/>
        <end position="483"/>
    </location>
</feature>
<feature type="compositionally biased region" description="Basic residues" evidence="1">
    <location>
        <begin position="289"/>
        <end position="310"/>
    </location>
</feature>
<dbReference type="Proteomes" id="UP000297716">
    <property type="component" value="Unassembled WGS sequence"/>
</dbReference>
<sequence>MAEIPDSDSPGRYASPPLPNFPVGVLPPYEDLPSDVSSMLEDTEEEDDDEDISIEDDPDDEGTEGDEDDDEDDDEDEDDEDEQDEQDDYYDQDIGFDDFDMRDVDVDFDFEGFGFPDDDERLFVDDYLDFPDEDQFGALHHALLHQLEHHLAQEHWGLRPHSPIMDQPHIGAAARPRAQRDQLVQVEVAGQGNGAGAGADATGGQRRQQRQLLPNIIDLTGDDDVEMPVRPNQPARSIPQRQSENQRRLRSQPQNAPPRLNRSDGNYVDDQQVIVLLSSDDEDQPMRASPRRNANHHHHHYHNHNHHHLNRNNEIFVAGRSVRNARLGDQSRQPGPASASAPAPAPAHAPLPIPAQAQHLNNNHNGNNNNPTHFSGRLRPFSQLVQNIPLFQFLSNPPGGMANRNHNPDDDIVITGERNVGNLANIGPFAGPAQQFIGLGPINLDYAAHPFPAMHPPAPPAGAGPPKPAHEPPKPARPGFTRDTGEDVVAICPSCDQELAYDPEGDDDAPATPVKKPRSKKAMAEHHFWAVKACGHVYCKRCFDNRRPASKSNIQVGFRPDDTPPNRKLFCAVEDCDSEVGAKTAWVGIFM</sequence>
<dbReference type="InterPro" id="IPR038886">
    <property type="entry name" value="E3_SLX5/Rfp1"/>
</dbReference>
<dbReference type="EMBL" id="SKBN01000024">
    <property type="protein sequence ID" value="TGJ86664.1"/>
    <property type="molecule type" value="Genomic_DNA"/>
</dbReference>
<reference evidence="2 3" key="1">
    <citation type="submission" date="2019-03" db="EMBL/GenBank/DDBJ databases">
        <title>Draft genome sequence of Xylaria hypoxylon DSM 108379, a ubiquitous saprotrophic-parasitic fungi on hardwood.</title>
        <authorList>
            <person name="Buettner E."/>
            <person name="Leonhardt S."/>
            <person name="Gebauer A.M."/>
            <person name="Liers C."/>
            <person name="Hofrichter M."/>
            <person name="Kellner H."/>
        </authorList>
    </citation>
    <scope>NUCLEOTIDE SEQUENCE [LARGE SCALE GENOMIC DNA]</scope>
    <source>
        <strain evidence="2 3">DSM 108379</strain>
    </source>
</reference>
<organism evidence="2 3">
    <name type="scientific">Xylaria hypoxylon</name>
    <dbReference type="NCBI Taxonomy" id="37992"/>
    <lineage>
        <taxon>Eukaryota</taxon>
        <taxon>Fungi</taxon>
        <taxon>Dikarya</taxon>
        <taxon>Ascomycota</taxon>
        <taxon>Pezizomycotina</taxon>
        <taxon>Sordariomycetes</taxon>
        <taxon>Xylariomycetidae</taxon>
        <taxon>Xylariales</taxon>
        <taxon>Xylariaceae</taxon>
        <taxon>Xylaria</taxon>
    </lineage>
</organism>